<accession>A0A2H1HWX7</accession>
<dbReference type="Gene3D" id="3.40.630.30">
    <property type="match status" value="1"/>
</dbReference>
<dbReference type="RefSeq" id="WP_208634994.1">
    <property type="nucleotide sequence ID" value="NZ_FXYX01000001.1"/>
</dbReference>
<reference evidence="2" key="1">
    <citation type="submission" date="2017-03" db="EMBL/GenBank/DDBJ databases">
        <authorList>
            <person name="Monnet C."/>
        </authorList>
    </citation>
    <scope>NUCLEOTIDE SEQUENCE [LARGE SCALE GENOMIC DNA]</scope>
    <source>
        <strain evidence="2">ATCC 49514</strain>
    </source>
</reference>
<dbReference type="EMBL" id="FXYX01000001">
    <property type="protein sequence ID" value="SMX67382.1"/>
    <property type="molecule type" value="Genomic_DNA"/>
</dbReference>
<dbReference type="AlphaFoldDB" id="A0A2H1HWX7"/>
<keyword evidence="2" id="KW-1185">Reference proteome</keyword>
<proteinExistence type="predicted"/>
<evidence type="ECO:0000313" key="1">
    <source>
        <dbReference type="EMBL" id="SMX67382.1"/>
    </source>
</evidence>
<dbReference type="Proteomes" id="UP000234382">
    <property type="component" value="Unassembled WGS sequence"/>
</dbReference>
<organism evidence="1 2">
    <name type="scientific">Brevibacterium iodinum ATCC 49514</name>
    <dbReference type="NCBI Taxonomy" id="1255616"/>
    <lineage>
        <taxon>Bacteria</taxon>
        <taxon>Bacillati</taxon>
        <taxon>Actinomycetota</taxon>
        <taxon>Actinomycetes</taxon>
        <taxon>Micrococcales</taxon>
        <taxon>Brevibacteriaceae</taxon>
        <taxon>Brevibacterium</taxon>
    </lineage>
</organism>
<sequence length="85" mass="8824">MTNPLTPQFTVRTETSGDIDAIHASGYGIEGLSFVGVLDGEAIAHAMLSRCFVGEAPGVCLAPCSVWPEHQRTAAGTPVIEALLA</sequence>
<gene>
    <name evidence="1" type="ORF">BI49514_00438</name>
</gene>
<name>A0A2H1HWX7_9MICO</name>
<evidence type="ECO:0000313" key="2">
    <source>
        <dbReference type="Proteomes" id="UP000234382"/>
    </source>
</evidence>
<dbReference type="InterPro" id="IPR016181">
    <property type="entry name" value="Acyl_CoA_acyltransferase"/>
</dbReference>
<dbReference type="SUPFAM" id="SSF55729">
    <property type="entry name" value="Acyl-CoA N-acyltransferases (Nat)"/>
    <property type="match status" value="1"/>
</dbReference>
<protein>
    <submittedName>
        <fullName evidence="1">Uncharacterized protein</fullName>
    </submittedName>
</protein>